<dbReference type="EnsemblPlants" id="AVESA.00010b.r2.6CG1147170.1">
    <property type="protein sequence ID" value="AVESA.00010b.r2.6CG1147170.1.CDS"/>
    <property type="gene ID" value="AVESA.00010b.r2.6CG1147170"/>
</dbReference>
<proteinExistence type="predicted"/>
<dbReference type="Proteomes" id="UP001732700">
    <property type="component" value="Chromosome 6C"/>
</dbReference>
<evidence type="ECO:0000313" key="1">
    <source>
        <dbReference type="EnsemblPlants" id="AVESA.00010b.r2.6CG1147170.1.CDS"/>
    </source>
</evidence>
<sequence>MVGFRSKASMEFRLGPRRRSSRLLDIADRPDLISTLPDDLLLLVLARLPCASAAARTGVLSRRWRGLWARLRRIVFSEIPFHSLEPVLARISPPPPAVSLLEIRLPKPRERVRKEHRADTARLSSLLCAAARIDPEELFLVIPSRFVGGSLRLVLPCFHRATSIRLEICSNSHCVPAGVEFPALETLSLSNCKADLDAFLSRCPRLRTLQHANVRLHKAVLRVNSPLLQELVVDGAGTWMNHVNIVAPVLTQLTMSLHFYHEGGISVLAPMVEKVSYSSSLDIEFGLWTLRKLSLQKAERQGHLPSLHIHACIRSTSFHGVENITEIEKHMIAEFIVLELHLDPKGHVFGALAFHLLGMNQVCSTLQRLNVILKGSTMKKECPLGCPCEPLNWRSQTISLNALEEVEINGFDGDDHEIDFLRLIFKCAPMLKTVTVKLSHEVSSRNDECTGIYDIFRAYSSVQCYVYLNSGFIHGSQTCPST</sequence>
<name>A0ACD5ZD26_AVESA</name>
<reference evidence="1" key="2">
    <citation type="submission" date="2025-09" db="UniProtKB">
        <authorList>
            <consortium name="EnsemblPlants"/>
        </authorList>
    </citation>
    <scope>IDENTIFICATION</scope>
</reference>
<accession>A0ACD5ZD26</accession>
<protein>
    <submittedName>
        <fullName evidence="1">Uncharacterized protein</fullName>
    </submittedName>
</protein>
<evidence type="ECO:0000313" key="2">
    <source>
        <dbReference type="Proteomes" id="UP001732700"/>
    </source>
</evidence>
<reference evidence="1" key="1">
    <citation type="submission" date="2021-05" db="EMBL/GenBank/DDBJ databases">
        <authorList>
            <person name="Scholz U."/>
            <person name="Mascher M."/>
            <person name="Fiebig A."/>
        </authorList>
    </citation>
    <scope>NUCLEOTIDE SEQUENCE [LARGE SCALE GENOMIC DNA]</scope>
</reference>
<organism evidence="1 2">
    <name type="scientific">Avena sativa</name>
    <name type="common">Oat</name>
    <dbReference type="NCBI Taxonomy" id="4498"/>
    <lineage>
        <taxon>Eukaryota</taxon>
        <taxon>Viridiplantae</taxon>
        <taxon>Streptophyta</taxon>
        <taxon>Embryophyta</taxon>
        <taxon>Tracheophyta</taxon>
        <taxon>Spermatophyta</taxon>
        <taxon>Magnoliopsida</taxon>
        <taxon>Liliopsida</taxon>
        <taxon>Poales</taxon>
        <taxon>Poaceae</taxon>
        <taxon>BOP clade</taxon>
        <taxon>Pooideae</taxon>
        <taxon>Poodae</taxon>
        <taxon>Poeae</taxon>
        <taxon>Poeae Chloroplast Group 1 (Aveneae type)</taxon>
        <taxon>Aveninae</taxon>
        <taxon>Avena</taxon>
    </lineage>
</organism>
<keyword evidence="2" id="KW-1185">Reference proteome</keyword>